<sequence>MNRDEARKVLEVLAKADGGCEFCARELFNNFIQEFPEFSDLAKTVFKKKFNKDLDE</sequence>
<dbReference type="OrthoDB" id="382612at2157"/>
<dbReference type="GeneID" id="54768321"/>
<dbReference type="RefSeq" id="WP_015590760.1">
    <property type="nucleotide sequence ID" value="NC_021169.1"/>
</dbReference>
<dbReference type="KEGG" id="ast:Asulf_01163"/>
<evidence type="ECO:0000313" key="1">
    <source>
        <dbReference type="EMBL" id="AGK61162.1"/>
    </source>
</evidence>
<name>N0BFU6_9EURY</name>
<keyword evidence="2" id="KW-1185">Reference proteome</keyword>
<gene>
    <name evidence="1" type="ORF">Asulf_01163</name>
</gene>
<dbReference type="HOGENOM" id="CLU_3030973_0_0_2"/>
<reference evidence="1 2" key="1">
    <citation type="journal article" date="2013" name="Genome Announc.">
        <title>Complete Genome Sequence of the Thermophilic and Facultatively Chemolithoautotrophic Sulfate Reducer Archaeoglobus sulfaticallidus Strain PM70-1T.</title>
        <authorList>
            <person name="Stokke R."/>
            <person name="Hocking W.P."/>
            <person name="Steinsbu B.O."/>
            <person name="Steen I.H."/>
        </authorList>
    </citation>
    <scope>NUCLEOTIDE SEQUENCE [LARGE SCALE GENOMIC DNA]</scope>
    <source>
        <strain evidence="1">PM70-1</strain>
    </source>
</reference>
<dbReference type="STRING" id="387631.Asulf_01163"/>
<dbReference type="Proteomes" id="UP000013307">
    <property type="component" value="Chromosome"/>
</dbReference>
<organism evidence="1 2">
    <name type="scientific">Archaeoglobus sulfaticallidus PM70-1</name>
    <dbReference type="NCBI Taxonomy" id="387631"/>
    <lineage>
        <taxon>Archaea</taxon>
        <taxon>Methanobacteriati</taxon>
        <taxon>Methanobacteriota</taxon>
        <taxon>Archaeoglobi</taxon>
        <taxon>Archaeoglobales</taxon>
        <taxon>Archaeoglobaceae</taxon>
        <taxon>Archaeoglobus</taxon>
    </lineage>
</organism>
<evidence type="ECO:0000313" key="2">
    <source>
        <dbReference type="Proteomes" id="UP000013307"/>
    </source>
</evidence>
<proteinExistence type="predicted"/>
<dbReference type="AlphaFoldDB" id="N0BFU6"/>
<dbReference type="EMBL" id="CP005290">
    <property type="protein sequence ID" value="AGK61162.1"/>
    <property type="molecule type" value="Genomic_DNA"/>
</dbReference>
<accession>N0BFU6</accession>
<protein>
    <submittedName>
        <fullName evidence="1">Uncharacterized protein</fullName>
    </submittedName>
</protein>